<organism evidence="7 8">
    <name type="scientific">Tsukamurella spumae</name>
    <dbReference type="NCBI Taxonomy" id="44753"/>
    <lineage>
        <taxon>Bacteria</taxon>
        <taxon>Bacillati</taxon>
        <taxon>Actinomycetota</taxon>
        <taxon>Actinomycetes</taxon>
        <taxon>Mycobacteriales</taxon>
        <taxon>Tsukamurellaceae</taxon>
        <taxon>Tsukamurella</taxon>
    </lineage>
</organism>
<dbReference type="InterPro" id="IPR002052">
    <property type="entry name" value="DNA_methylase_N6_adenine_CS"/>
</dbReference>
<dbReference type="PANTHER" id="PTHR33841">
    <property type="entry name" value="DNA METHYLTRANSFERASE YEEA-RELATED"/>
    <property type="match status" value="1"/>
</dbReference>
<dbReference type="GO" id="GO:0006304">
    <property type="term" value="P:DNA modification"/>
    <property type="evidence" value="ECO:0007669"/>
    <property type="project" value="InterPro"/>
</dbReference>
<evidence type="ECO:0000259" key="6">
    <source>
        <dbReference type="Pfam" id="PF07669"/>
    </source>
</evidence>
<dbReference type="RefSeq" id="WP_168544056.1">
    <property type="nucleotide sequence ID" value="NZ_BAAAKS010000031.1"/>
</dbReference>
<evidence type="ECO:0000313" key="8">
    <source>
        <dbReference type="Proteomes" id="UP000582646"/>
    </source>
</evidence>
<protein>
    <recommendedName>
        <fullName evidence="1">site-specific DNA-methyltransferase (adenine-specific)</fullName>
        <ecNumber evidence="1">2.1.1.72</ecNumber>
    </recommendedName>
</protein>
<evidence type="ECO:0000256" key="2">
    <source>
        <dbReference type="ARBA" id="ARBA00022603"/>
    </source>
</evidence>
<dbReference type="InterPro" id="IPR029063">
    <property type="entry name" value="SAM-dependent_MTases_sf"/>
</dbReference>
<dbReference type="Proteomes" id="UP000582646">
    <property type="component" value="Unassembled WGS sequence"/>
</dbReference>
<dbReference type="EC" id="2.1.1.72" evidence="1"/>
<dbReference type="NCBIfam" id="NF033452">
    <property type="entry name" value="BREX_1_MTaseX"/>
    <property type="match status" value="1"/>
</dbReference>
<comment type="caution">
    <text evidence="7">The sequence shown here is derived from an EMBL/GenBank/DDBJ whole genome shotgun (WGS) entry which is preliminary data.</text>
</comment>
<evidence type="ECO:0000256" key="1">
    <source>
        <dbReference type="ARBA" id="ARBA00011900"/>
    </source>
</evidence>
<feature type="domain" description="Type II methyltransferase M.TaqI-like" evidence="6">
    <location>
        <begin position="327"/>
        <end position="552"/>
    </location>
</feature>
<evidence type="ECO:0000256" key="3">
    <source>
        <dbReference type="ARBA" id="ARBA00022679"/>
    </source>
</evidence>
<evidence type="ECO:0000256" key="4">
    <source>
        <dbReference type="ARBA" id="ARBA00022691"/>
    </source>
</evidence>
<dbReference type="InterPro" id="IPR011639">
    <property type="entry name" value="MethylTrfase_TaqI-like_dom"/>
</dbReference>
<comment type="catalytic activity">
    <reaction evidence="5">
        <text>a 2'-deoxyadenosine in DNA + S-adenosyl-L-methionine = an N(6)-methyl-2'-deoxyadenosine in DNA + S-adenosyl-L-homocysteine + H(+)</text>
        <dbReference type="Rhea" id="RHEA:15197"/>
        <dbReference type="Rhea" id="RHEA-COMP:12418"/>
        <dbReference type="Rhea" id="RHEA-COMP:12419"/>
        <dbReference type="ChEBI" id="CHEBI:15378"/>
        <dbReference type="ChEBI" id="CHEBI:57856"/>
        <dbReference type="ChEBI" id="CHEBI:59789"/>
        <dbReference type="ChEBI" id="CHEBI:90615"/>
        <dbReference type="ChEBI" id="CHEBI:90616"/>
        <dbReference type="EC" id="2.1.1.72"/>
    </reaction>
</comment>
<name>A0A846WV13_9ACTN</name>
<evidence type="ECO:0000313" key="7">
    <source>
        <dbReference type="EMBL" id="NKY16938.1"/>
    </source>
</evidence>
<dbReference type="Pfam" id="PF07669">
    <property type="entry name" value="Eco57I"/>
    <property type="match status" value="1"/>
</dbReference>
<dbReference type="InterPro" id="IPR050953">
    <property type="entry name" value="N4_N6_ade-DNA_methylase"/>
</dbReference>
<accession>A0A846WV13</accession>
<reference evidence="7 8" key="1">
    <citation type="submission" date="2020-04" db="EMBL/GenBank/DDBJ databases">
        <title>MicrobeNet Type strains.</title>
        <authorList>
            <person name="Nicholson A.C."/>
        </authorList>
    </citation>
    <scope>NUCLEOTIDE SEQUENCE [LARGE SCALE GENOMIC DNA]</scope>
    <source>
        <strain evidence="7 8">DSM 44113</strain>
    </source>
</reference>
<dbReference type="InterPro" id="IPR047939">
    <property type="entry name" value="BREX_1_PglX"/>
</dbReference>
<dbReference type="AlphaFoldDB" id="A0A846WV13"/>
<dbReference type="PROSITE" id="PS00092">
    <property type="entry name" value="N6_MTASE"/>
    <property type="match status" value="1"/>
</dbReference>
<keyword evidence="2 7" id="KW-0489">Methyltransferase</keyword>
<dbReference type="GO" id="GO:0032259">
    <property type="term" value="P:methylation"/>
    <property type="evidence" value="ECO:0007669"/>
    <property type="project" value="UniProtKB-KW"/>
</dbReference>
<dbReference type="PRINTS" id="PR00507">
    <property type="entry name" value="N12N6MTFRASE"/>
</dbReference>
<keyword evidence="4" id="KW-0949">S-adenosyl-L-methionine</keyword>
<keyword evidence="3 7" id="KW-0808">Transferase</keyword>
<dbReference type="GO" id="GO:0003676">
    <property type="term" value="F:nucleic acid binding"/>
    <property type="evidence" value="ECO:0007669"/>
    <property type="project" value="InterPro"/>
</dbReference>
<keyword evidence="8" id="KW-1185">Reference proteome</keyword>
<dbReference type="Gene3D" id="3.40.50.150">
    <property type="entry name" value="Vaccinia Virus protein VP39"/>
    <property type="match status" value="1"/>
</dbReference>
<sequence>MDSSKLEKFATAARVTLLDQMAGLVTQALNDPKIAAEYPNDVIGLRAAVSEHGETWVADTAAHTWFNRLTAARFMDVRGFSGPYRVVSPAADSASNLPEILLRAQSGEFGDEISERTRSEVSALLSGRRTSVNPELEAYALLLRAMFVAWYPSMPEVFTGPADWIRLLVPADLLAPTSVRERAVAVMDDDACATVEVVGWLYQFYNSDLKDEINKAKVPIDAAELPAVTQLFTPHWIVRYLVENSLGRLWLRSRPNSALREHMPYFVEPIEGQPDTGITVESPEEIRLVDPACGSGHMLTYAFDLLFHIYEEAGYARTEIPRKILANNLRGLEIDSRAAQLASFALAMKAREKDRRFLTRKTDDGAPVRPDIVRIEPLAFDGDDVDLLTQGLDRDDRTALESLLQSFVHADTFGSLIRVDPVGMAVLRRILTDAEQSDGADTTVEARREVLTRVRRLYRQANALEDDQYHVVVANPPYLGSGNMGGMLKGFAKKHFSAAKSDLYAMFMQRNSGIMTRGGSVAMLTMHSWMFLPSFKLVRAWLEATLHVNSAAHLGANAFDTIDGEVVQVVAFVMDGGPRSDFHGKYFRLVDYGSEVEKSQAFLEAVDGASSIEYECSPIMLNSIPDRPIIYWMPPAMIDTFDMNEPLSSVLSTREGLTTGDNDSFVRRWHEVSSVHFSRPEENLPGRDEWRKRWYPYQKGGAFRRWYGNHSFLVDWQGDGVRAKLNVTESGRIRSHNYNGEYAFKCGLTWSDIASGSLAVRMVPGGFMFDATGPMGFPGNPGHAKQLLGLLNSTVASSIAGALASTLHFKLGHILAIPTPSDAVESSDVAGWVDELIRIFRYDWDLYERSWDYRGSVLVQYDSGTNLDELANLRWLKSLASARDARDLEIRINSHFVDLYQLGKVLEVDVPREHVALTGNPYFRYVSNKDVVRSDGEYRTLFDQDLARELLSYAVGCIMGRYSLDKPGLILADAGATIADFETKVPNAQFRPDEDGIVPITATAYFEDDIVSRVHEFLSIAFGAENLTANVSWIEHALGSGKRKDLRQYFLKDFYNDHLKMYSNRPIYWQVASNSKQPSKGFNALIYLHRYTPATLGILRENYANDMLDKQEARLTTIEHALDTADKAEATKLRKERDALTEMRRDLQDWVTTTLFPLSTAEIALDLDDGVKQNYPKLGAVLKSVKGLS</sequence>
<dbReference type="EMBL" id="JAAXOQ010000001">
    <property type="protein sequence ID" value="NKY16938.1"/>
    <property type="molecule type" value="Genomic_DNA"/>
</dbReference>
<dbReference type="PANTHER" id="PTHR33841:SF1">
    <property type="entry name" value="DNA METHYLTRANSFERASE A"/>
    <property type="match status" value="1"/>
</dbReference>
<proteinExistence type="predicted"/>
<dbReference type="GO" id="GO:0009007">
    <property type="term" value="F:site-specific DNA-methyltransferase (adenine-specific) activity"/>
    <property type="evidence" value="ECO:0007669"/>
    <property type="project" value="UniProtKB-EC"/>
</dbReference>
<dbReference type="SUPFAM" id="SSF53335">
    <property type="entry name" value="S-adenosyl-L-methionine-dependent methyltransferases"/>
    <property type="match status" value="1"/>
</dbReference>
<gene>
    <name evidence="7" type="primary">pglX</name>
    <name evidence="7" type="ORF">HF999_00890</name>
</gene>
<evidence type="ECO:0000256" key="5">
    <source>
        <dbReference type="ARBA" id="ARBA00047942"/>
    </source>
</evidence>